<evidence type="ECO:0000256" key="1">
    <source>
        <dbReference type="SAM" id="SignalP"/>
    </source>
</evidence>
<dbReference type="EMBL" id="HBUF01130179">
    <property type="protein sequence ID" value="CAG6643994.1"/>
    <property type="molecule type" value="Transcribed_RNA"/>
</dbReference>
<feature type="chain" id="PRO_5034687529" evidence="1">
    <location>
        <begin position="21"/>
        <end position="413"/>
    </location>
</feature>
<sequence length="413" mass="48174">MFSVSKWMVLLIMCLPDTKAIINEEVKIIKYPDKTDQETREEKSEDDLDTVRRFSSPLDRCTYKVHHVLGSLSNRRSSNMDSAILDLSGYALHQTLRSAPYDMYITNMRIRLPYHKKGYIHVDKCRYDDLHKLLQTNMLFRDLTITGNIQLYTDQFGKKLFQQYTTDEEELYTQENGNRLRKMPQQNLERFNKRYQLVRSNRERIGQPLGRSQKERKAQIPEVAKGLLHRQTQTNPSTGDTKVREITVNDSLGKTLFDHITNYNLYYNANNNRYHNQLPRPVENCNMTLKLKSVGLGFSAIPENVVENDYSRNINIKTTATYLEPNYVSIHAYNCKNILANRGLAETHRSGNNYQKVDGIGEGEEDLESEMEQVFIKGSRSLLTNYMEKQFKNVLRDSLMTNLGYTVSYGRKR</sequence>
<dbReference type="AlphaFoldDB" id="A0A8D8R7H0"/>
<feature type="signal peptide" evidence="1">
    <location>
        <begin position="1"/>
        <end position="20"/>
    </location>
</feature>
<proteinExistence type="predicted"/>
<reference evidence="2" key="1">
    <citation type="submission" date="2021-05" db="EMBL/GenBank/DDBJ databases">
        <authorList>
            <person name="Alioto T."/>
            <person name="Alioto T."/>
            <person name="Gomez Garrido J."/>
        </authorList>
    </citation>
    <scope>NUCLEOTIDE SEQUENCE</scope>
</reference>
<evidence type="ECO:0000313" key="2">
    <source>
        <dbReference type="EMBL" id="CAG6643994.1"/>
    </source>
</evidence>
<protein>
    <submittedName>
        <fullName evidence="2">Uncharacterized protein</fullName>
    </submittedName>
</protein>
<keyword evidence="1" id="KW-0732">Signal</keyword>
<accession>A0A8D8R7H0</accession>
<name>A0A8D8R7H0_9HEMI</name>
<organism evidence="2">
    <name type="scientific">Cacopsylla melanoneura</name>
    <dbReference type="NCBI Taxonomy" id="428564"/>
    <lineage>
        <taxon>Eukaryota</taxon>
        <taxon>Metazoa</taxon>
        <taxon>Ecdysozoa</taxon>
        <taxon>Arthropoda</taxon>
        <taxon>Hexapoda</taxon>
        <taxon>Insecta</taxon>
        <taxon>Pterygota</taxon>
        <taxon>Neoptera</taxon>
        <taxon>Paraneoptera</taxon>
        <taxon>Hemiptera</taxon>
        <taxon>Sternorrhyncha</taxon>
        <taxon>Psylloidea</taxon>
        <taxon>Psyllidae</taxon>
        <taxon>Psyllinae</taxon>
        <taxon>Cacopsylla</taxon>
    </lineage>
</organism>